<dbReference type="Proteomes" id="UP000625682">
    <property type="component" value="Unassembled WGS sequence"/>
</dbReference>
<proteinExistence type="predicted"/>
<name>A0A917UKT7_9ACTN</name>
<comment type="caution">
    <text evidence="2">The sequence shown here is derived from an EMBL/GenBank/DDBJ whole genome shotgun (WGS) entry which is preliminary data.</text>
</comment>
<evidence type="ECO:0000256" key="1">
    <source>
        <dbReference type="SAM" id="MobiDB-lite"/>
    </source>
</evidence>
<evidence type="ECO:0000313" key="3">
    <source>
        <dbReference type="Proteomes" id="UP000625682"/>
    </source>
</evidence>
<feature type="compositionally biased region" description="Basic and acidic residues" evidence="1">
    <location>
        <begin position="1"/>
        <end position="12"/>
    </location>
</feature>
<keyword evidence="3" id="KW-1185">Reference proteome</keyword>
<sequence length="114" mass="11980">MRRADDQLRESDTSPGLSSAGAGDKVLPPGHQVRLQDVVTADRVDASRAGRSQRQAAARQAGADGDGARQAVSTLDERSCAPSGLSGPRSSQGWADPDRPAQPTTPELDWTTPF</sequence>
<evidence type="ECO:0000313" key="2">
    <source>
        <dbReference type="EMBL" id="GGJ64497.1"/>
    </source>
</evidence>
<feature type="compositionally biased region" description="Low complexity" evidence="1">
    <location>
        <begin position="49"/>
        <end position="71"/>
    </location>
</feature>
<gene>
    <name evidence="2" type="ORF">GCM10012282_72050</name>
</gene>
<reference evidence="2" key="2">
    <citation type="submission" date="2020-09" db="EMBL/GenBank/DDBJ databases">
        <authorList>
            <person name="Sun Q."/>
            <person name="Zhou Y."/>
        </authorList>
    </citation>
    <scope>NUCLEOTIDE SEQUENCE</scope>
    <source>
        <strain evidence="2">CGMCC 4.7272</strain>
    </source>
</reference>
<accession>A0A917UKT7</accession>
<protein>
    <submittedName>
        <fullName evidence="2">Uncharacterized protein</fullName>
    </submittedName>
</protein>
<feature type="region of interest" description="Disordered" evidence="1">
    <location>
        <begin position="1"/>
        <end position="114"/>
    </location>
</feature>
<reference evidence="2" key="1">
    <citation type="journal article" date="2014" name="Int. J. Syst. Evol. Microbiol.">
        <title>Complete genome sequence of Corynebacterium casei LMG S-19264T (=DSM 44701T), isolated from a smear-ripened cheese.</title>
        <authorList>
            <consortium name="US DOE Joint Genome Institute (JGI-PGF)"/>
            <person name="Walter F."/>
            <person name="Albersmeier A."/>
            <person name="Kalinowski J."/>
            <person name="Ruckert C."/>
        </authorList>
    </citation>
    <scope>NUCLEOTIDE SEQUENCE</scope>
    <source>
        <strain evidence="2">CGMCC 4.7272</strain>
    </source>
</reference>
<dbReference type="AlphaFoldDB" id="A0A917UKT7"/>
<organism evidence="2 3">
    <name type="scientific">Streptomyces lacrimifluminis</name>
    <dbReference type="NCBI Taxonomy" id="1500077"/>
    <lineage>
        <taxon>Bacteria</taxon>
        <taxon>Bacillati</taxon>
        <taxon>Actinomycetota</taxon>
        <taxon>Actinomycetes</taxon>
        <taxon>Kitasatosporales</taxon>
        <taxon>Streptomycetaceae</taxon>
        <taxon>Streptomyces</taxon>
    </lineage>
</organism>
<dbReference type="EMBL" id="BMMU01000038">
    <property type="protein sequence ID" value="GGJ64497.1"/>
    <property type="molecule type" value="Genomic_DNA"/>
</dbReference>